<proteinExistence type="predicted"/>
<dbReference type="SUPFAM" id="SSF46955">
    <property type="entry name" value="Putative DNA-binding domain"/>
    <property type="match status" value="1"/>
</dbReference>
<organism evidence="4 5">
    <name type="scientific">Pseudonocardia nematodicida</name>
    <dbReference type="NCBI Taxonomy" id="1206997"/>
    <lineage>
        <taxon>Bacteria</taxon>
        <taxon>Bacillati</taxon>
        <taxon>Actinomycetota</taxon>
        <taxon>Actinomycetes</taxon>
        <taxon>Pseudonocardiales</taxon>
        <taxon>Pseudonocardiaceae</taxon>
        <taxon>Pseudonocardia</taxon>
    </lineage>
</organism>
<name>A0ABV1KI21_9PSEU</name>
<keyword evidence="1" id="KW-0238">DNA-binding</keyword>
<keyword evidence="5" id="KW-1185">Reference proteome</keyword>
<accession>A0ABV1KI21</accession>
<dbReference type="Gene3D" id="1.10.1660.10">
    <property type="match status" value="1"/>
</dbReference>
<gene>
    <name evidence="4" type="ORF">WIS52_26790</name>
</gene>
<feature type="compositionally biased region" description="Low complexity" evidence="2">
    <location>
        <begin position="250"/>
        <end position="268"/>
    </location>
</feature>
<comment type="caution">
    <text evidence="4">The sequence shown here is derived from an EMBL/GenBank/DDBJ whole genome shotgun (WGS) entry which is preliminary data.</text>
</comment>
<evidence type="ECO:0000313" key="4">
    <source>
        <dbReference type="EMBL" id="MEQ3554093.1"/>
    </source>
</evidence>
<reference evidence="4 5" key="1">
    <citation type="submission" date="2024-03" db="EMBL/GenBank/DDBJ databases">
        <title>Draft genome sequence of Pseudonocardia nematodicida JCM 31783.</title>
        <authorList>
            <person name="Butdee W."/>
            <person name="Duangmal K."/>
        </authorList>
    </citation>
    <scope>NUCLEOTIDE SEQUENCE [LARGE SCALE GENOMIC DNA]</scope>
    <source>
        <strain evidence="4 5">JCM 31783</strain>
    </source>
</reference>
<evidence type="ECO:0000256" key="1">
    <source>
        <dbReference type="ARBA" id="ARBA00023125"/>
    </source>
</evidence>
<dbReference type="InterPro" id="IPR047057">
    <property type="entry name" value="MerR_fam"/>
</dbReference>
<dbReference type="Pfam" id="PF13411">
    <property type="entry name" value="MerR_1"/>
    <property type="match status" value="1"/>
</dbReference>
<feature type="domain" description="HTH merR-type" evidence="3">
    <location>
        <begin position="10"/>
        <end position="78"/>
    </location>
</feature>
<dbReference type="InterPro" id="IPR009061">
    <property type="entry name" value="DNA-bd_dom_put_sf"/>
</dbReference>
<dbReference type="RefSeq" id="WP_349301166.1">
    <property type="nucleotide sequence ID" value="NZ_JBEDNQ010000013.1"/>
</dbReference>
<dbReference type="SMART" id="SM00422">
    <property type="entry name" value="HTH_MERR"/>
    <property type="match status" value="1"/>
</dbReference>
<evidence type="ECO:0000259" key="3">
    <source>
        <dbReference type="PROSITE" id="PS50937"/>
    </source>
</evidence>
<dbReference type="PANTHER" id="PTHR30204:SF93">
    <property type="entry name" value="HTH MERR-TYPE DOMAIN-CONTAINING PROTEIN"/>
    <property type="match status" value="1"/>
</dbReference>
<sequence>MSGSPSTGDEYPIDRLAELAGMTVRNVRAHLTRGLLPPGEIRGRTAWYGPGHLSRLELIAGLQRRGFSLAAIGVLIHQTPSGSAEEALRLYRGMLAPWRPEEPVEIDEGGFAAWAGADLSDDSITQLTRSALVERTDGGRIRILNPSLMRAGAHAVALGLSPQAIAEVGVELRARTREIAEVFVELFRDQIWRAHVEAGLPHSGVADVRTAVEALQPVATESLLGAFRQTMQEAMDDFIRELSRDLAPEAGSGTTASGTTADSGSGRR</sequence>
<dbReference type="PROSITE" id="PS50937">
    <property type="entry name" value="HTH_MERR_2"/>
    <property type="match status" value="1"/>
</dbReference>
<dbReference type="InterPro" id="IPR000551">
    <property type="entry name" value="MerR-type_HTH_dom"/>
</dbReference>
<feature type="region of interest" description="Disordered" evidence="2">
    <location>
        <begin position="246"/>
        <end position="268"/>
    </location>
</feature>
<protein>
    <submittedName>
        <fullName evidence="4">MerR family transcriptional regulator</fullName>
    </submittedName>
</protein>
<dbReference type="Proteomes" id="UP001494902">
    <property type="component" value="Unassembled WGS sequence"/>
</dbReference>
<evidence type="ECO:0000256" key="2">
    <source>
        <dbReference type="SAM" id="MobiDB-lite"/>
    </source>
</evidence>
<dbReference type="EMBL" id="JBEDNQ010000013">
    <property type="protein sequence ID" value="MEQ3554093.1"/>
    <property type="molecule type" value="Genomic_DNA"/>
</dbReference>
<evidence type="ECO:0000313" key="5">
    <source>
        <dbReference type="Proteomes" id="UP001494902"/>
    </source>
</evidence>
<dbReference type="PANTHER" id="PTHR30204">
    <property type="entry name" value="REDOX-CYCLING DRUG-SENSING TRANSCRIPTIONAL ACTIVATOR SOXR"/>
    <property type="match status" value="1"/>
</dbReference>